<evidence type="ECO:0000256" key="1">
    <source>
        <dbReference type="SAM" id="MobiDB-lite"/>
    </source>
</evidence>
<sequence length="150" mass="15972">MHSNWSPMASRRKHSSDSEAMPPAIRASDPALTSHGSLRNFVDDLAFGTWHSSGGLEDRFTGDKREISLLTRINPAFIGGSLRRARSLLGQLGSNLHVRAALIALSEQSSAALSGTAGARATPNRCLESLWNRLGITAVLNLSISVAALP</sequence>
<reference evidence="2 3" key="1">
    <citation type="submission" date="2019-01" db="EMBL/GenBank/DDBJ databases">
        <title>Draft genome sequences of three monokaryotic isolates of the white-rot basidiomycete fungus Dichomitus squalens.</title>
        <authorList>
            <consortium name="DOE Joint Genome Institute"/>
            <person name="Lopez S.C."/>
            <person name="Andreopoulos B."/>
            <person name="Pangilinan J."/>
            <person name="Lipzen A."/>
            <person name="Riley R."/>
            <person name="Ahrendt S."/>
            <person name="Ng V."/>
            <person name="Barry K."/>
            <person name="Daum C."/>
            <person name="Grigoriev I.V."/>
            <person name="Hilden K.S."/>
            <person name="Makela M.R."/>
            <person name="de Vries R.P."/>
        </authorList>
    </citation>
    <scope>NUCLEOTIDE SEQUENCE [LARGE SCALE GENOMIC DNA]</scope>
    <source>
        <strain evidence="2 3">CBS 464.89</strain>
    </source>
</reference>
<keyword evidence="3" id="KW-1185">Reference proteome</keyword>
<protein>
    <submittedName>
        <fullName evidence="2">Uncharacterized protein</fullName>
    </submittedName>
</protein>
<proteinExistence type="predicted"/>
<gene>
    <name evidence="2" type="ORF">BD310DRAFT_656282</name>
</gene>
<dbReference type="AlphaFoldDB" id="A0A4Q9Q6B5"/>
<dbReference type="Proteomes" id="UP000292082">
    <property type="component" value="Unassembled WGS sequence"/>
</dbReference>
<feature type="region of interest" description="Disordered" evidence="1">
    <location>
        <begin position="1"/>
        <end position="31"/>
    </location>
</feature>
<evidence type="ECO:0000313" key="2">
    <source>
        <dbReference type="EMBL" id="TBU62879.1"/>
    </source>
</evidence>
<name>A0A4Q9Q6B5_9APHY</name>
<dbReference type="EMBL" id="ML145091">
    <property type="protein sequence ID" value="TBU62879.1"/>
    <property type="molecule type" value="Genomic_DNA"/>
</dbReference>
<organism evidence="2 3">
    <name type="scientific">Dichomitus squalens</name>
    <dbReference type="NCBI Taxonomy" id="114155"/>
    <lineage>
        <taxon>Eukaryota</taxon>
        <taxon>Fungi</taxon>
        <taxon>Dikarya</taxon>
        <taxon>Basidiomycota</taxon>
        <taxon>Agaricomycotina</taxon>
        <taxon>Agaricomycetes</taxon>
        <taxon>Polyporales</taxon>
        <taxon>Polyporaceae</taxon>
        <taxon>Dichomitus</taxon>
    </lineage>
</organism>
<evidence type="ECO:0000313" key="3">
    <source>
        <dbReference type="Proteomes" id="UP000292082"/>
    </source>
</evidence>
<accession>A0A4Q9Q6B5</accession>